<reference evidence="4" key="1">
    <citation type="submission" date="2025-08" db="UniProtKB">
        <authorList>
            <consortium name="Ensembl"/>
        </authorList>
    </citation>
    <scope>IDENTIFICATION</scope>
</reference>
<dbReference type="PANTHER" id="PTHR14614">
    <property type="entry name" value="HEPATOCELLULAR CARCINOMA-ASSOCIATED ANTIGEN"/>
    <property type="match status" value="1"/>
</dbReference>
<dbReference type="Proteomes" id="UP000694521">
    <property type="component" value="Unplaced"/>
</dbReference>
<dbReference type="GO" id="GO:0032259">
    <property type="term" value="P:methylation"/>
    <property type="evidence" value="ECO:0007669"/>
    <property type="project" value="UniProtKB-KW"/>
</dbReference>
<evidence type="ECO:0000313" key="4">
    <source>
        <dbReference type="Ensembl" id="ENSACDP00005006824.1"/>
    </source>
</evidence>
<dbReference type="GO" id="GO:0005829">
    <property type="term" value="C:cytosol"/>
    <property type="evidence" value="ECO:0007669"/>
    <property type="project" value="TreeGrafter"/>
</dbReference>
<protein>
    <submittedName>
        <fullName evidence="4">EEF1A lysine methyltransferase 3</fullName>
    </submittedName>
</protein>
<dbReference type="InterPro" id="IPR019410">
    <property type="entry name" value="Methyltransf_16"/>
</dbReference>
<keyword evidence="2" id="KW-0949">S-adenosyl-L-methionine</keyword>
<dbReference type="InterPro" id="IPR029063">
    <property type="entry name" value="SAM-dependent_MTases_sf"/>
</dbReference>
<name>A0A8B9DH63_ANSCY</name>
<dbReference type="Ensembl" id="ENSACDT00005008212.1">
    <property type="protein sequence ID" value="ENSACDP00005006824.1"/>
    <property type="gene ID" value="ENSACDG00005005006.1"/>
</dbReference>
<dbReference type="Gene3D" id="3.40.50.150">
    <property type="entry name" value="Vaccinia Virus protein VP39"/>
    <property type="match status" value="1"/>
</dbReference>
<dbReference type="GO" id="GO:0008168">
    <property type="term" value="F:methyltransferase activity"/>
    <property type="evidence" value="ECO:0007669"/>
    <property type="project" value="UniProtKB-KW"/>
</dbReference>
<evidence type="ECO:0000256" key="2">
    <source>
        <dbReference type="ARBA" id="ARBA00022691"/>
    </source>
</evidence>
<keyword evidence="1" id="KW-0808">Transferase</keyword>
<dbReference type="AlphaFoldDB" id="A0A8B9DH63"/>
<evidence type="ECO:0000313" key="5">
    <source>
        <dbReference type="Proteomes" id="UP000694521"/>
    </source>
</evidence>
<proteinExistence type="predicted"/>
<dbReference type="PANTHER" id="PTHR14614:SF5">
    <property type="entry name" value="EEF1A LYSINE METHYLTRANSFERASE 3"/>
    <property type="match status" value="1"/>
</dbReference>
<accession>A0A8B9DH63</accession>
<dbReference type="GO" id="GO:0032991">
    <property type="term" value="C:protein-containing complex"/>
    <property type="evidence" value="ECO:0007669"/>
    <property type="project" value="TreeGrafter"/>
</dbReference>
<evidence type="ECO:0000256" key="1">
    <source>
        <dbReference type="ARBA" id="ARBA00022603"/>
    </source>
</evidence>
<dbReference type="SUPFAM" id="SSF53335">
    <property type="entry name" value="S-adenosyl-L-methionine-dependent methyltransferases"/>
    <property type="match status" value="1"/>
</dbReference>
<dbReference type="Pfam" id="PF10294">
    <property type="entry name" value="Methyltransf_16"/>
    <property type="match status" value="1"/>
</dbReference>
<reference evidence="4" key="2">
    <citation type="submission" date="2025-09" db="UniProtKB">
        <authorList>
            <consortium name="Ensembl"/>
        </authorList>
    </citation>
    <scope>IDENTIFICATION</scope>
</reference>
<keyword evidence="5" id="KW-1185">Reference proteome</keyword>
<keyword evidence="1" id="KW-0489">Methyltransferase</keyword>
<organism evidence="4 5">
    <name type="scientific">Anser cygnoides</name>
    <name type="common">Swan goose</name>
    <dbReference type="NCBI Taxonomy" id="8845"/>
    <lineage>
        <taxon>Eukaryota</taxon>
        <taxon>Metazoa</taxon>
        <taxon>Chordata</taxon>
        <taxon>Craniata</taxon>
        <taxon>Vertebrata</taxon>
        <taxon>Euteleostomi</taxon>
        <taxon>Archelosauria</taxon>
        <taxon>Archosauria</taxon>
        <taxon>Dinosauria</taxon>
        <taxon>Saurischia</taxon>
        <taxon>Theropoda</taxon>
        <taxon>Coelurosauria</taxon>
        <taxon>Aves</taxon>
        <taxon>Neognathae</taxon>
        <taxon>Galloanserae</taxon>
        <taxon>Anseriformes</taxon>
        <taxon>Anatidae</taxon>
        <taxon>Anserinae</taxon>
        <taxon>Anser</taxon>
    </lineage>
</organism>
<evidence type="ECO:0000256" key="3">
    <source>
        <dbReference type="SAM" id="MobiDB-lite"/>
    </source>
</evidence>
<feature type="region of interest" description="Disordered" evidence="3">
    <location>
        <begin position="123"/>
        <end position="143"/>
    </location>
</feature>
<sequence length="143" mass="15834">WGVTPPLVNPLGGDVTITDLPVALDQIRENVRRNVPGGATAARRRPRVRALAWGLDHGAFPRGYDVVLGADVVYEPRSFPALLATLRHLCGPRSVALLCCGMRRELGAARFFHELLPRHFRTDPLQPSLEQPRCPHGLQSEDF</sequence>